<dbReference type="Proteomes" id="UP000663832">
    <property type="component" value="Unassembled WGS sequence"/>
</dbReference>
<evidence type="ECO:0000256" key="1">
    <source>
        <dbReference type="ARBA" id="ARBA00022729"/>
    </source>
</evidence>
<dbReference type="PANTHER" id="PTHR10680:SF14">
    <property type="entry name" value="PEPTIDYL-GLYCINE ALPHA-AMIDATING MONOOXYGENASE"/>
    <property type="match status" value="1"/>
</dbReference>
<name>A0A815W2A0_9BILA</name>
<dbReference type="CDD" id="cd05819">
    <property type="entry name" value="NHL"/>
    <property type="match status" value="1"/>
</dbReference>
<dbReference type="AlphaFoldDB" id="A0A815W2A0"/>
<protein>
    <recommendedName>
        <fullName evidence="9">NHL repeat containing protein-like protein</fullName>
    </recommendedName>
</protein>
<sequence length="343" mass="38044">MLLYSFVQIRCIQISPCAKWDREGITLLGTGIAGNSSKELNEPIGISFYEPTNSLYIADYKNARIQMILLNESSGNAVTVVTHLFFPRHIYVDDDNDQPTIYVTLSAQNRVEKWISRASKGLQIGNECQKCVGIALDKDKNVYICDTTREQILKWSPYTNETTTRAGVTDHDGKEPNLLSTPQGIYVTKTGDDIYIADTGNSRIQRWSKDAVQGMTVAGSSNGIAGNDSASLRNPIGVFVDETTNVIYIADTYNNQIKRWLPNAIHGDVIAGIGGQGIGPDELNVPTDLAFDSNGNLLVSDFKNNRIQLFRLIDNTLCSASDRNTIHRMILSLLTLWIIVKFM</sequence>
<evidence type="ECO:0000313" key="7">
    <source>
        <dbReference type="Proteomes" id="UP000663832"/>
    </source>
</evidence>
<dbReference type="InterPro" id="IPR001258">
    <property type="entry name" value="NHL_repeat"/>
</dbReference>
<gene>
    <name evidence="5" type="ORF">BJG266_LOCUS45493</name>
    <name evidence="6" type="ORF">QVE165_LOCUS62487</name>
</gene>
<dbReference type="PANTHER" id="PTHR10680">
    <property type="entry name" value="PEPTIDYL-GLYCINE ALPHA-AMIDATING MONOOXYGENASE"/>
    <property type="match status" value="1"/>
</dbReference>
<evidence type="ECO:0000256" key="4">
    <source>
        <dbReference type="PROSITE-ProRule" id="PRU00504"/>
    </source>
</evidence>
<organism evidence="5 8">
    <name type="scientific">Adineta steineri</name>
    <dbReference type="NCBI Taxonomy" id="433720"/>
    <lineage>
        <taxon>Eukaryota</taxon>
        <taxon>Metazoa</taxon>
        <taxon>Spiralia</taxon>
        <taxon>Gnathifera</taxon>
        <taxon>Rotifera</taxon>
        <taxon>Eurotatoria</taxon>
        <taxon>Bdelloidea</taxon>
        <taxon>Adinetida</taxon>
        <taxon>Adinetidae</taxon>
        <taxon>Adineta</taxon>
    </lineage>
</organism>
<dbReference type="Gene3D" id="2.120.10.30">
    <property type="entry name" value="TolB, C-terminal domain"/>
    <property type="match status" value="1"/>
</dbReference>
<reference evidence="5" key="1">
    <citation type="submission" date="2021-02" db="EMBL/GenBank/DDBJ databases">
        <authorList>
            <person name="Nowell W R."/>
        </authorList>
    </citation>
    <scope>NUCLEOTIDE SEQUENCE</scope>
</reference>
<accession>A0A815W2A0</accession>
<dbReference type="EMBL" id="CAJNOI010004199">
    <property type="protein sequence ID" value="CAF1539744.1"/>
    <property type="molecule type" value="Genomic_DNA"/>
</dbReference>
<evidence type="ECO:0000313" key="8">
    <source>
        <dbReference type="Proteomes" id="UP000663877"/>
    </source>
</evidence>
<keyword evidence="1" id="KW-0732">Signal</keyword>
<evidence type="ECO:0000313" key="6">
    <source>
        <dbReference type="EMBL" id="CAF1656942.1"/>
    </source>
</evidence>
<evidence type="ECO:0008006" key="9">
    <source>
        <dbReference type="Google" id="ProtNLM"/>
    </source>
</evidence>
<dbReference type="Gene3D" id="2.40.10.500">
    <property type="match status" value="2"/>
</dbReference>
<keyword evidence="3" id="KW-0325">Glycoprotein</keyword>
<keyword evidence="7" id="KW-1185">Reference proteome</keyword>
<dbReference type="Pfam" id="PF01436">
    <property type="entry name" value="NHL"/>
    <property type="match status" value="2"/>
</dbReference>
<dbReference type="EMBL" id="CAJNOM010004577">
    <property type="protein sequence ID" value="CAF1656942.1"/>
    <property type="molecule type" value="Genomic_DNA"/>
</dbReference>
<proteinExistence type="predicted"/>
<comment type="caution">
    <text evidence="5">The sequence shown here is derived from an EMBL/GenBank/DDBJ whole genome shotgun (WGS) entry which is preliminary data.</text>
</comment>
<feature type="repeat" description="NHL" evidence="4">
    <location>
        <begin position="277"/>
        <end position="313"/>
    </location>
</feature>
<dbReference type="Proteomes" id="UP000663877">
    <property type="component" value="Unassembled WGS sequence"/>
</dbReference>
<keyword evidence="2" id="KW-0677">Repeat</keyword>
<dbReference type="OrthoDB" id="654191at2759"/>
<evidence type="ECO:0000256" key="2">
    <source>
        <dbReference type="ARBA" id="ARBA00022737"/>
    </source>
</evidence>
<evidence type="ECO:0000313" key="5">
    <source>
        <dbReference type="EMBL" id="CAF1539744.1"/>
    </source>
</evidence>
<dbReference type="InterPro" id="IPR011042">
    <property type="entry name" value="6-blade_b-propeller_TolB-like"/>
</dbReference>
<dbReference type="PROSITE" id="PS51125">
    <property type="entry name" value="NHL"/>
    <property type="match status" value="1"/>
</dbReference>
<dbReference type="SUPFAM" id="SSF63829">
    <property type="entry name" value="Calcium-dependent phosphotriesterase"/>
    <property type="match status" value="1"/>
</dbReference>
<evidence type="ECO:0000256" key="3">
    <source>
        <dbReference type="ARBA" id="ARBA00023180"/>
    </source>
</evidence>